<gene>
    <name evidence="3" type="ORF">HHL14_27100</name>
</gene>
<name>A0A7Y0FFS2_9BURK</name>
<dbReference type="PANTHER" id="PTHR24096:SF420">
    <property type="entry name" value="LONG-CHAIN-FATTY-ACID--COA LIGASE-RELATED"/>
    <property type="match status" value="1"/>
</dbReference>
<accession>A0A7Y0FFS2</accession>
<dbReference type="InterPro" id="IPR000873">
    <property type="entry name" value="AMP-dep_synth/lig_dom"/>
</dbReference>
<protein>
    <submittedName>
        <fullName evidence="3">Feruloyl-CoA synthase</fullName>
    </submittedName>
</protein>
<dbReference type="GO" id="GO:0016405">
    <property type="term" value="F:CoA-ligase activity"/>
    <property type="evidence" value="ECO:0007669"/>
    <property type="project" value="TreeGrafter"/>
</dbReference>
<feature type="domain" description="AMP-dependent synthetase/ligase" evidence="2">
    <location>
        <begin position="137"/>
        <end position="512"/>
    </location>
</feature>
<evidence type="ECO:0000259" key="2">
    <source>
        <dbReference type="Pfam" id="PF00501"/>
    </source>
</evidence>
<reference evidence="3 4" key="1">
    <citation type="submission" date="2020-04" db="EMBL/GenBank/DDBJ databases">
        <title>Paraburkholderia sp. G-4-1-8 isolated from soil.</title>
        <authorList>
            <person name="Dahal R.H."/>
        </authorList>
    </citation>
    <scope>NUCLEOTIDE SEQUENCE [LARGE SCALE GENOMIC DNA]</scope>
    <source>
        <strain evidence="3 4">G-4-1-8</strain>
    </source>
</reference>
<keyword evidence="4" id="KW-1185">Reference proteome</keyword>
<evidence type="ECO:0000313" key="3">
    <source>
        <dbReference type="EMBL" id="NML34486.1"/>
    </source>
</evidence>
<dbReference type="PANTHER" id="PTHR24096">
    <property type="entry name" value="LONG-CHAIN-FATTY-ACID--COA LIGASE"/>
    <property type="match status" value="1"/>
</dbReference>
<evidence type="ECO:0000313" key="4">
    <source>
        <dbReference type="Proteomes" id="UP000583127"/>
    </source>
</evidence>
<comment type="caution">
    <text evidence="3">The sequence shown here is derived from an EMBL/GenBank/DDBJ whole genome shotgun (WGS) entry which is preliminary data.</text>
</comment>
<sequence>MAASAARPRLPSSPICAGSRFKPGHATTQSKTFASDARCRTKATRQIAERSRALRGARPPTEETDKVSFEPTQTEKTDAGQTGVVTEPVATAPSYRGVRVSSAPAHVRRDGEHWYLQSTERLGEYPRSLTERLVSGARAHPERWLVARRGADGAWLGVSYAQMLADARAIGQALLDRGLSADRPLMILSGNSIEHLQFALGAMFAGVPHAPISPAYSLVSNDHARLRYAIELLTPGAVFAADGDAFAAAIAGAVPDDVEIITHSGTAGRESTRLAELLRTVPTSVDAVHDAIDADSVAKFLFTSGSTRLPKAVPTTHRMLCSNQQMLLQTFPEFGIEPPVLMDWLPWNHTFGGSHNVGIALYNGGTLYIDDGKPVGRNFAETVRNLREIAPTIYFNVPKGWEELTIALESDAQLRETFFSRVKLYFFSGAGLSQAAWTRLERVTEQYCGERIRIMAGLGMTETSPSCLFTTGPIMSAGYIGVPAPGCEVKLTPVDGKLEARFLGPHVMAGYWRMNPDAGAGTFDEEGFYCSGDAVTFVDVQRPEVGLTFDGRIAEDFKLSSGTFVSVGPMRARVVSEGAPYVQDVVVTGINRGDVGLLVFPRLDECRALANLSATADAKEIVESPRVRGFFAAMLARLNRGATGGATHIARLRLLDVPPSLDLGEVTDKGSINQRAVLAQRVDLIEAMYARGNDDSAVLYAA</sequence>
<dbReference type="Proteomes" id="UP000583127">
    <property type="component" value="Unassembled WGS sequence"/>
</dbReference>
<dbReference type="Pfam" id="PF23562">
    <property type="entry name" value="AMP-binding_C_3"/>
    <property type="match status" value="1"/>
</dbReference>
<dbReference type="CDD" id="cd05921">
    <property type="entry name" value="FCS"/>
    <property type="match status" value="1"/>
</dbReference>
<feature type="compositionally biased region" description="Low complexity" evidence="1">
    <location>
        <begin position="1"/>
        <end position="14"/>
    </location>
</feature>
<feature type="region of interest" description="Disordered" evidence="1">
    <location>
        <begin position="1"/>
        <end position="80"/>
    </location>
</feature>
<organism evidence="3 4">
    <name type="scientific">Paraburkholderia antibiotica</name>
    <dbReference type="NCBI Taxonomy" id="2728839"/>
    <lineage>
        <taxon>Bacteria</taxon>
        <taxon>Pseudomonadati</taxon>
        <taxon>Pseudomonadota</taxon>
        <taxon>Betaproteobacteria</taxon>
        <taxon>Burkholderiales</taxon>
        <taxon>Burkholderiaceae</taxon>
        <taxon>Paraburkholderia</taxon>
    </lineage>
</organism>
<dbReference type="Gene3D" id="3.40.50.12780">
    <property type="entry name" value="N-terminal domain of ligase-like"/>
    <property type="match status" value="1"/>
</dbReference>
<dbReference type="Pfam" id="PF00501">
    <property type="entry name" value="AMP-binding"/>
    <property type="match status" value="1"/>
</dbReference>
<evidence type="ECO:0000256" key="1">
    <source>
        <dbReference type="SAM" id="MobiDB-lite"/>
    </source>
</evidence>
<dbReference type="SUPFAM" id="SSF56801">
    <property type="entry name" value="Acetyl-CoA synthetase-like"/>
    <property type="match status" value="1"/>
</dbReference>
<dbReference type="EMBL" id="JABBFZ010000022">
    <property type="protein sequence ID" value="NML34486.1"/>
    <property type="molecule type" value="Genomic_DNA"/>
</dbReference>
<dbReference type="InterPro" id="IPR042099">
    <property type="entry name" value="ANL_N_sf"/>
</dbReference>
<dbReference type="AlphaFoldDB" id="A0A7Y0FFS2"/>
<proteinExistence type="predicted"/>
<feature type="compositionally biased region" description="Basic and acidic residues" evidence="1">
    <location>
        <begin position="60"/>
        <end position="78"/>
    </location>
</feature>